<dbReference type="InterPro" id="IPR036852">
    <property type="entry name" value="Peptidase_S8/S53_dom_sf"/>
</dbReference>
<dbReference type="Proteomes" id="UP000485058">
    <property type="component" value="Unassembled WGS sequence"/>
</dbReference>
<feature type="domain" description="Peptidase S8/S53" evidence="6">
    <location>
        <begin position="1"/>
        <end position="66"/>
    </location>
</feature>
<dbReference type="InterPro" id="IPR000209">
    <property type="entry name" value="Peptidase_S8/S53_dom"/>
</dbReference>
<evidence type="ECO:0000256" key="5">
    <source>
        <dbReference type="SAM" id="Phobius"/>
    </source>
</evidence>
<gene>
    <name evidence="7" type="ORF">HaLaN_25759</name>
</gene>
<dbReference type="EMBL" id="BLLF01003475">
    <property type="protein sequence ID" value="GFH27439.1"/>
    <property type="molecule type" value="Genomic_DNA"/>
</dbReference>
<evidence type="ECO:0000313" key="7">
    <source>
        <dbReference type="EMBL" id="GFH27439.1"/>
    </source>
</evidence>
<protein>
    <submittedName>
        <fullName evidence="7">Peptidase_S8 domain-containing protein</fullName>
    </submittedName>
</protein>
<feature type="transmembrane region" description="Helical" evidence="5">
    <location>
        <begin position="156"/>
        <end position="177"/>
    </location>
</feature>
<dbReference type="GO" id="GO:0004252">
    <property type="term" value="F:serine-type endopeptidase activity"/>
    <property type="evidence" value="ECO:0007669"/>
    <property type="project" value="InterPro"/>
</dbReference>
<evidence type="ECO:0000313" key="8">
    <source>
        <dbReference type="Proteomes" id="UP000485058"/>
    </source>
</evidence>
<keyword evidence="8" id="KW-1185">Reference proteome</keyword>
<dbReference type="Pfam" id="PF00082">
    <property type="entry name" value="Peptidase_S8"/>
    <property type="match status" value="1"/>
</dbReference>
<feature type="transmembrane region" description="Helical" evidence="5">
    <location>
        <begin position="123"/>
        <end position="144"/>
    </location>
</feature>
<evidence type="ECO:0000256" key="4">
    <source>
        <dbReference type="SAM" id="MobiDB-lite"/>
    </source>
</evidence>
<dbReference type="PANTHER" id="PTHR43806">
    <property type="entry name" value="PEPTIDASE S8"/>
    <property type="match status" value="1"/>
</dbReference>
<evidence type="ECO:0000256" key="1">
    <source>
        <dbReference type="ARBA" id="ARBA00011073"/>
    </source>
</evidence>
<feature type="transmembrane region" description="Helical" evidence="5">
    <location>
        <begin position="189"/>
        <end position="213"/>
    </location>
</feature>
<evidence type="ECO:0000259" key="6">
    <source>
        <dbReference type="Pfam" id="PF00082"/>
    </source>
</evidence>
<evidence type="ECO:0000256" key="3">
    <source>
        <dbReference type="ARBA" id="ARBA00022825"/>
    </source>
</evidence>
<proteinExistence type="inferred from homology"/>
<keyword evidence="3" id="KW-0720">Serine protease</keyword>
<evidence type="ECO:0000256" key="2">
    <source>
        <dbReference type="ARBA" id="ARBA00022670"/>
    </source>
</evidence>
<dbReference type="GO" id="GO:0006508">
    <property type="term" value="P:proteolysis"/>
    <property type="evidence" value="ECO:0007669"/>
    <property type="project" value="UniProtKB-KW"/>
</dbReference>
<feature type="region of interest" description="Disordered" evidence="4">
    <location>
        <begin position="82"/>
        <end position="112"/>
    </location>
</feature>
<dbReference type="Gene3D" id="3.40.50.200">
    <property type="entry name" value="Peptidase S8/S53 domain"/>
    <property type="match status" value="1"/>
</dbReference>
<keyword evidence="5" id="KW-1133">Transmembrane helix</keyword>
<organism evidence="7 8">
    <name type="scientific">Haematococcus lacustris</name>
    <name type="common">Green alga</name>
    <name type="synonym">Haematococcus pluvialis</name>
    <dbReference type="NCBI Taxonomy" id="44745"/>
    <lineage>
        <taxon>Eukaryota</taxon>
        <taxon>Viridiplantae</taxon>
        <taxon>Chlorophyta</taxon>
        <taxon>core chlorophytes</taxon>
        <taxon>Chlorophyceae</taxon>
        <taxon>CS clade</taxon>
        <taxon>Chlamydomonadales</taxon>
        <taxon>Haematococcaceae</taxon>
        <taxon>Haematococcus</taxon>
    </lineage>
</organism>
<dbReference type="GO" id="GO:0005794">
    <property type="term" value="C:Golgi apparatus"/>
    <property type="evidence" value="ECO:0007669"/>
    <property type="project" value="TreeGrafter"/>
</dbReference>
<comment type="similarity">
    <text evidence="1">Belongs to the peptidase S8 family.</text>
</comment>
<sequence length="231" mass="23351">MVSAIGNDGPLYGTLNNPADAPDVIGVGGIDDAGNIAPFSSRGMTTWELGRGSGRIKPDVMAYSKDVHGSRIQGGCRTLSGGSVGEGEGGVGPAGGEGGGAGGRKAGAGVKPRQGPMAKVQVLEGWMLIATSPYLLLLCTYLLATYAVGASNRAAFFARINSISASLIFVLQLMATGDMGGEQQGSSRLLGWLGITASLSLYPVTCLASIILLTSLPGAAVSPCSMQAMQQ</sequence>
<dbReference type="PANTHER" id="PTHR43806:SF7">
    <property type="entry name" value="MEMBRANE-BOUND TRANSCRIPTION FACTOR SITE-1 PROTEASE"/>
    <property type="match status" value="1"/>
</dbReference>
<feature type="compositionally biased region" description="Gly residues" evidence="4">
    <location>
        <begin position="82"/>
        <end position="106"/>
    </location>
</feature>
<name>A0A6A0A325_HAELA</name>
<reference evidence="7 8" key="1">
    <citation type="submission" date="2020-02" db="EMBL/GenBank/DDBJ databases">
        <title>Draft genome sequence of Haematococcus lacustris strain NIES-144.</title>
        <authorList>
            <person name="Morimoto D."/>
            <person name="Nakagawa S."/>
            <person name="Yoshida T."/>
            <person name="Sawayama S."/>
        </authorList>
    </citation>
    <scope>NUCLEOTIDE SEQUENCE [LARGE SCALE GENOMIC DNA]</scope>
    <source>
        <strain evidence="7 8">NIES-144</strain>
    </source>
</reference>
<keyword evidence="5" id="KW-0812">Transmembrane</keyword>
<dbReference type="SUPFAM" id="SSF52743">
    <property type="entry name" value="Subtilisin-like"/>
    <property type="match status" value="1"/>
</dbReference>
<keyword evidence="3" id="KW-0378">Hydrolase</keyword>
<keyword evidence="2" id="KW-0645">Protease</keyword>
<comment type="caution">
    <text evidence="7">The sequence shown here is derived from an EMBL/GenBank/DDBJ whole genome shotgun (WGS) entry which is preliminary data.</text>
</comment>
<dbReference type="AlphaFoldDB" id="A0A6A0A325"/>
<keyword evidence="5" id="KW-0472">Membrane</keyword>
<accession>A0A6A0A325</accession>
<dbReference type="InterPro" id="IPR050131">
    <property type="entry name" value="Peptidase_S8_subtilisin-like"/>
</dbReference>